<dbReference type="AlphaFoldDB" id="A0A840Y8R2"/>
<dbReference type="RefSeq" id="WP_184513135.1">
    <property type="nucleotide sequence ID" value="NZ_JACIJD010000001.1"/>
</dbReference>
<dbReference type="InterPro" id="IPR036237">
    <property type="entry name" value="Xyl_isomerase-like_sf"/>
</dbReference>
<accession>A0A840Y8R2</accession>
<organism evidence="2 3">
    <name type="scientific">Muricoccus pecuniae</name>
    <dbReference type="NCBI Taxonomy" id="693023"/>
    <lineage>
        <taxon>Bacteria</taxon>
        <taxon>Pseudomonadati</taxon>
        <taxon>Pseudomonadota</taxon>
        <taxon>Alphaproteobacteria</taxon>
        <taxon>Acetobacterales</taxon>
        <taxon>Roseomonadaceae</taxon>
        <taxon>Muricoccus</taxon>
    </lineage>
</organism>
<gene>
    <name evidence="2" type="ORF">FHS87_000332</name>
</gene>
<protein>
    <submittedName>
        <fullName evidence="2">Sugar phosphate isomerase/epimerase</fullName>
    </submittedName>
</protein>
<evidence type="ECO:0000313" key="2">
    <source>
        <dbReference type="EMBL" id="MBB5692321.1"/>
    </source>
</evidence>
<evidence type="ECO:0000313" key="3">
    <source>
        <dbReference type="Proteomes" id="UP000580654"/>
    </source>
</evidence>
<dbReference type="Pfam" id="PF01261">
    <property type="entry name" value="AP_endonuc_2"/>
    <property type="match status" value="1"/>
</dbReference>
<dbReference type="InterPro" id="IPR050312">
    <property type="entry name" value="IolE/XylAMocC-like"/>
</dbReference>
<sequence length="279" mass="30196">MSLRYAYNTNGAANHRLADAVAIIADAGYDGVALTLDHHHLDPMEEGWERRAEALARDLSARNLGCVIETGARYLLDPRAKHEPTLLTPSAEGRDRRVAFLNRATDIGAILGAEAVSFWAGVPRPGVEREQAKSWLREGVERVLAHAAARGVTAALEPEPGMLVETVDDWSALDLPGLTLALDLGHLLVTGEREPAAAVREFAPHLGTVAIEDMARGTHIHLPFGEGDMDIPACLDALEGIDFSRLVCVELSRESHRADTMIPQSLQWLRACRASAQAA</sequence>
<keyword evidence="2" id="KW-0413">Isomerase</keyword>
<dbReference type="SUPFAM" id="SSF51658">
    <property type="entry name" value="Xylose isomerase-like"/>
    <property type="match status" value="1"/>
</dbReference>
<name>A0A840Y8R2_9PROT</name>
<comment type="caution">
    <text evidence="2">The sequence shown here is derived from an EMBL/GenBank/DDBJ whole genome shotgun (WGS) entry which is preliminary data.</text>
</comment>
<dbReference type="GO" id="GO:0016853">
    <property type="term" value="F:isomerase activity"/>
    <property type="evidence" value="ECO:0007669"/>
    <property type="project" value="UniProtKB-KW"/>
</dbReference>
<dbReference type="PANTHER" id="PTHR12110">
    <property type="entry name" value="HYDROXYPYRUVATE ISOMERASE"/>
    <property type="match status" value="1"/>
</dbReference>
<dbReference type="Gene3D" id="3.20.20.150">
    <property type="entry name" value="Divalent-metal-dependent TIM barrel enzymes"/>
    <property type="match status" value="1"/>
</dbReference>
<evidence type="ECO:0000259" key="1">
    <source>
        <dbReference type="Pfam" id="PF01261"/>
    </source>
</evidence>
<dbReference type="InterPro" id="IPR013022">
    <property type="entry name" value="Xyl_isomerase-like_TIM-brl"/>
</dbReference>
<proteinExistence type="predicted"/>
<feature type="domain" description="Xylose isomerase-like TIM barrel" evidence="1">
    <location>
        <begin position="22"/>
        <end position="272"/>
    </location>
</feature>
<dbReference type="EMBL" id="JACIJD010000001">
    <property type="protein sequence ID" value="MBB5692321.1"/>
    <property type="molecule type" value="Genomic_DNA"/>
</dbReference>
<dbReference type="PANTHER" id="PTHR12110:SF52">
    <property type="entry name" value="XYLOSE ISOMERASE"/>
    <property type="match status" value="1"/>
</dbReference>
<dbReference type="Proteomes" id="UP000580654">
    <property type="component" value="Unassembled WGS sequence"/>
</dbReference>
<keyword evidence="3" id="KW-1185">Reference proteome</keyword>
<reference evidence="2 3" key="1">
    <citation type="submission" date="2020-08" db="EMBL/GenBank/DDBJ databases">
        <title>Genomic Encyclopedia of Type Strains, Phase IV (KMG-IV): sequencing the most valuable type-strain genomes for metagenomic binning, comparative biology and taxonomic classification.</title>
        <authorList>
            <person name="Goeker M."/>
        </authorList>
    </citation>
    <scope>NUCLEOTIDE SEQUENCE [LARGE SCALE GENOMIC DNA]</scope>
    <source>
        <strain evidence="2 3">DSM 25622</strain>
    </source>
</reference>